<evidence type="ECO:0000256" key="11">
    <source>
        <dbReference type="ARBA" id="ARBA00023027"/>
    </source>
</evidence>
<keyword evidence="9" id="KW-0249">Electron transport</keyword>
<name>A0A1X9HEX3_9SCAR</name>
<keyword evidence="7 16" id="KW-0812">Transmembrane</keyword>
<feature type="transmembrane region" description="Helical" evidence="16">
    <location>
        <begin position="46"/>
        <end position="67"/>
    </location>
</feature>
<feature type="transmembrane region" description="Helical" evidence="16">
    <location>
        <begin position="131"/>
        <end position="150"/>
    </location>
</feature>
<evidence type="ECO:0000256" key="3">
    <source>
        <dbReference type="ARBA" id="ARBA00012944"/>
    </source>
</evidence>
<dbReference type="PANTHER" id="PTHR11435">
    <property type="entry name" value="NADH UBIQUINONE OXIDOREDUCTASE SUBUNIT ND6"/>
    <property type="match status" value="1"/>
</dbReference>
<reference evidence="17" key="1">
    <citation type="submission" date="2016-02" db="EMBL/GenBank/DDBJ databases">
        <title>Phylogeny of the Onthophagini (Coleoptera:Scarabaeidae).</title>
        <authorList>
            <person name="Thijmen B."/>
            <person name="Alfried V.P."/>
        </authorList>
    </citation>
    <scope>NUCLEOTIDE SEQUENCE</scope>
</reference>
<dbReference type="PANTHER" id="PTHR11435:SF1">
    <property type="entry name" value="NADH-UBIQUINONE OXIDOREDUCTASE CHAIN 6"/>
    <property type="match status" value="1"/>
</dbReference>
<proteinExistence type="inferred from homology"/>
<evidence type="ECO:0000256" key="12">
    <source>
        <dbReference type="ARBA" id="ARBA00023128"/>
    </source>
</evidence>
<evidence type="ECO:0000256" key="5">
    <source>
        <dbReference type="ARBA" id="ARBA00022448"/>
    </source>
</evidence>
<keyword evidence="11" id="KW-0520">NAD</keyword>
<feature type="transmembrane region" description="Helical" evidence="16">
    <location>
        <begin position="21"/>
        <end position="40"/>
    </location>
</feature>
<evidence type="ECO:0000256" key="10">
    <source>
        <dbReference type="ARBA" id="ARBA00022989"/>
    </source>
</evidence>
<dbReference type="EC" id="7.1.1.2" evidence="3"/>
<protein>
    <recommendedName>
        <fullName evidence="4">NADH-ubiquinone oxidoreductase chain 6</fullName>
        <ecNumber evidence="3">7.1.1.2</ecNumber>
    </recommendedName>
    <alternativeName>
        <fullName evidence="14">NADH dehydrogenase subunit 6</fullName>
    </alternativeName>
</protein>
<comment type="subcellular location">
    <subcellularLocation>
        <location evidence="1">Mitochondrion membrane</location>
        <topology evidence="1">Multi-pass membrane protein</topology>
    </subcellularLocation>
</comment>
<keyword evidence="6" id="KW-0679">Respiratory chain</keyword>
<evidence type="ECO:0000256" key="14">
    <source>
        <dbReference type="ARBA" id="ARBA00031019"/>
    </source>
</evidence>
<dbReference type="GO" id="GO:0008137">
    <property type="term" value="F:NADH dehydrogenase (ubiquinone) activity"/>
    <property type="evidence" value="ECO:0007669"/>
    <property type="project" value="UniProtKB-EC"/>
</dbReference>
<evidence type="ECO:0000256" key="9">
    <source>
        <dbReference type="ARBA" id="ARBA00022982"/>
    </source>
</evidence>
<evidence type="ECO:0000256" key="15">
    <source>
        <dbReference type="ARBA" id="ARBA00049551"/>
    </source>
</evidence>
<evidence type="ECO:0000256" key="7">
    <source>
        <dbReference type="ARBA" id="ARBA00022692"/>
    </source>
</evidence>
<keyword evidence="12 17" id="KW-0496">Mitochondrion</keyword>
<accession>A0A1X9HEX3</accession>
<dbReference type="InterPro" id="IPR050269">
    <property type="entry name" value="ComplexI_Subunit6"/>
</dbReference>
<evidence type="ECO:0000256" key="1">
    <source>
        <dbReference type="ARBA" id="ARBA00004225"/>
    </source>
</evidence>
<feature type="transmembrane region" description="Helical" evidence="16">
    <location>
        <begin position="79"/>
        <end position="99"/>
    </location>
</feature>
<evidence type="ECO:0000313" key="17">
    <source>
        <dbReference type="EMBL" id="AND96587.1"/>
    </source>
</evidence>
<geneLocation type="mitochondrion" evidence="17"/>
<keyword evidence="8" id="KW-1278">Translocase</keyword>
<keyword evidence="10 16" id="KW-1133">Transmembrane helix</keyword>
<evidence type="ECO:0000256" key="13">
    <source>
        <dbReference type="ARBA" id="ARBA00023136"/>
    </source>
</evidence>
<keyword evidence="13 16" id="KW-0472">Membrane</keyword>
<comment type="catalytic activity">
    <reaction evidence="15">
        <text>a ubiquinone + NADH + 5 H(+)(in) = a ubiquinol + NAD(+) + 4 H(+)(out)</text>
        <dbReference type="Rhea" id="RHEA:29091"/>
        <dbReference type="Rhea" id="RHEA-COMP:9565"/>
        <dbReference type="Rhea" id="RHEA-COMP:9566"/>
        <dbReference type="ChEBI" id="CHEBI:15378"/>
        <dbReference type="ChEBI" id="CHEBI:16389"/>
        <dbReference type="ChEBI" id="CHEBI:17976"/>
        <dbReference type="ChEBI" id="CHEBI:57540"/>
        <dbReference type="ChEBI" id="CHEBI:57945"/>
        <dbReference type="EC" id="7.1.1.2"/>
    </reaction>
</comment>
<comment type="similarity">
    <text evidence="2">Belongs to the complex I subunit 6 family.</text>
</comment>
<sequence>MIMIIIFIIMSSLTIWMKHPLSMGLILLIQTINLTLYLGFYHLNYWFSYILFLIMIGSMLILFIYMTSVASNEKFKFSLNLNLWVSFMSLWLMLMFYMINPFYMNLNYKMENLESKFKFSLIKFMNFPNYYMYYILIIYLLITLMIIVQITNFNKNGALRSSTKQMM</sequence>
<gene>
    <name evidence="17" type="primary">nad6</name>
</gene>
<evidence type="ECO:0000256" key="2">
    <source>
        <dbReference type="ARBA" id="ARBA00005698"/>
    </source>
</evidence>
<evidence type="ECO:0000256" key="6">
    <source>
        <dbReference type="ARBA" id="ARBA00022660"/>
    </source>
</evidence>
<organism evidence="17">
    <name type="scientific">Oniticellus egregius</name>
    <dbReference type="NCBI Taxonomy" id="1165006"/>
    <lineage>
        <taxon>Eukaryota</taxon>
        <taxon>Metazoa</taxon>
        <taxon>Ecdysozoa</taxon>
        <taxon>Arthropoda</taxon>
        <taxon>Hexapoda</taxon>
        <taxon>Insecta</taxon>
        <taxon>Pterygota</taxon>
        <taxon>Neoptera</taxon>
        <taxon>Endopterygota</taxon>
        <taxon>Coleoptera</taxon>
        <taxon>Polyphaga</taxon>
        <taxon>Scarabaeiformia</taxon>
        <taxon>Scarabaeidae</taxon>
        <taxon>Scarabaeinae</taxon>
        <taxon>Oniticellini</taxon>
        <taxon>Oniticellus</taxon>
    </lineage>
</organism>
<keyword evidence="5" id="KW-0813">Transport</keyword>
<dbReference type="GO" id="GO:0031966">
    <property type="term" value="C:mitochondrial membrane"/>
    <property type="evidence" value="ECO:0007669"/>
    <property type="project" value="UniProtKB-SubCell"/>
</dbReference>
<dbReference type="AlphaFoldDB" id="A0A1X9HEX3"/>
<evidence type="ECO:0000256" key="4">
    <source>
        <dbReference type="ARBA" id="ARBA00021095"/>
    </source>
</evidence>
<dbReference type="EMBL" id="KU739487">
    <property type="protein sequence ID" value="AND96587.1"/>
    <property type="molecule type" value="Genomic_DNA"/>
</dbReference>
<evidence type="ECO:0000256" key="16">
    <source>
        <dbReference type="SAM" id="Phobius"/>
    </source>
</evidence>
<evidence type="ECO:0000256" key="8">
    <source>
        <dbReference type="ARBA" id="ARBA00022967"/>
    </source>
</evidence>